<dbReference type="SUPFAM" id="SSF47807">
    <property type="entry name" value="5' to 3' exonuclease, C-terminal subdomain"/>
    <property type="match status" value="1"/>
</dbReference>
<dbReference type="RefSeq" id="WP_024022510.1">
    <property type="nucleotide sequence ID" value="NZ_AYOZ01000001.1"/>
</dbReference>
<dbReference type="FunFam" id="1.10.150.20:FF:000003">
    <property type="entry name" value="DNA polymerase I"/>
    <property type="match status" value="1"/>
</dbReference>
<dbReference type="Proteomes" id="UP000018857">
    <property type="component" value="Unassembled WGS sequence"/>
</dbReference>
<dbReference type="eggNOG" id="COG0258">
    <property type="taxonomic scope" value="Bacteria"/>
</dbReference>
<dbReference type="InterPro" id="IPR038969">
    <property type="entry name" value="FEN"/>
</dbReference>
<dbReference type="InterPro" id="IPR020046">
    <property type="entry name" value="5-3_exonucl_a-hlix_arch_N"/>
</dbReference>
<dbReference type="GO" id="GO:0017108">
    <property type="term" value="F:5'-flap endonuclease activity"/>
    <property type="evidence" value="ECO:0007669"/>
    <property type="project" value="InterPro"/>
</dbReference>
<dbReference type="SUPFAM" id="SSF88723">
    <property type="entry name" value="PIN domain-like"/>
    <property type="match status" value="1"/>
</dbReference>
<reference evidence="5 6" key="1">
    <citation type="journal article" date="2014" name="Genome Announc.">
        <title>Draft Genome Sequence of Marinomonas sp. Strain D104, a Polycyclic Aromatic Hydrocarbon-Degrading Bacterium from the Deep-Sea Sediment of the Arctic Ocean.</title>
        <authorList>
            <person name="Dong C."/>
            <person name="Bai X."/>
            <person name="Lai Q."/>
            <person name="Xie Y."/>
            <person name="Chen X."/>
            <person name="Shao Z."/>
        </authorList>
    </citation>
    <scope>NUCLEOTIDE SEQUENCE [LARGE SCALE GENOMIC DNA]</scope>
    <source>
        <strain evidence="5 6">D104</strain>
    </source>
</reference>
<dbReference type="EMBL" id="AYOZ01000001">
    <property type="protein sequence ID" value="ETI62431.1"/>
    <property type="molecule type" value="Genomic_DNA"/>
</dbReference>
<dbReference type="SMART" id="SM00475">
    <property type="entry name" value="53EXOc"/>
    <property type="match status" value="1"/>
</dbReference>
<comment type="caution">
    <text evidence="5">The sequence shown here is derived from an EMBL/GenBank/DDBJ whole genome shotgun (WGS) entry which is preliminary data.</text>
</comment>
<feature type="domain" description="5'-3' exonuclease" evidence="4">
    <location>
        <begin position="3"/>
        <end position="258"/>
    </location>
</feature>
<accession>W1RZ13</accession>
<dbReference type="PANTHER" id="PTHR42646:SF2">
    <property type="entry name" value="5'-3' EXONUCLEASE FAMILY PROTEIN"/>
    <property type="match status" value="1"/>
</dbReference>
<dbReference type="PATRIC" id="fig|1208321.3.peg.292"/>
<keyword evidence="1" id="KW-0540">Nuclease</keyword>
<dbReference type="GO" id="GO:0003677">
    <property type="term" value="F:DNA binding"/>
    <property type="evidence" value="ECO:0007669"/>
    <property type="project" value="UniProtKB-KW"/>
</dbReference>
<name>W1RZ13_9GAMM</name>
<dbReference type="GO" id="GO:0033567">
    <property type="term" value="P:DNA replication, Okazaki fragment processing"/>
    <property type="evidence" value="ECO:0007669"/>
    <property type="project" value="InterPro"/>
</dbReference>
<evidence type="ECO:0000313" key="5">
    <source>
        <dbReference type="EMBL" id="ETI62431.1"/>
    </source>
</evidence>
<dbReference type="NCBIfam" id="NF007017">
    <property type="entry name" value="PRK09482.1"/>
    <property type="match status" value="1"/>
</dbReference>
<dbReference type="GO" id="GO:0008409">
    <property type="term" value="F:5'-3' exonuclease activity"/>
    <property type="evidence" value="ECO:0007669"/>
    <property type="project" value="InterPro"/>
</dbReference>
<dbReference type="SMART" id="SM00279">
    <property type="entry name" value="HhH2"/>
    <property type="match status" value="1"/>
</dbReference>
<dbReference type="Pfam" id="PF01367">
    <property type="entry name" value="5_3_exonuc"/>
    <property type="match status" value="1"/>
</dbReference>
<dbReference type="Gene3D" id="3.40.50.1010">
    <property type="entry name" value="5'-nuclease"/>
    <property type="match status" value="1"/>
</dbReference>
<dbReference type="Gene3D" id="1.10.150.20">
    <property type="entry name" value="5' to 3' exonuclease, C-terminal subdomain"/>
    <property type="match status" value="1"/>
</dbReference>
<dbReference type="CDD" id="cd09898">
    <property type="entry name" value="H3TH_53EXO"/>
    <property type="match status" value="1"/>
</dbReference>
<protein>
    <submittedName>
        <fullName evidence="5">5'-3' exonuclease</fullName>
    </submittedName>
</protein>
<dbReference type="InterPro" id="IPR002421">
    <property type="entry name" value="5-3_exonuclease"/>
</dbReference>
<sequence length="263" mass="29781">MGKKLLIIDGLNVIRRLYAALESEQDLVRRVERTQSIAIDALVKLADQFNPSYAVVVFDSNGKTWRHKLYPEYKLGRVPMDDALLDALPDFAKVFRFNHFPCLRLDGWEADDLIATLAVKAAHNNVQSYIVSTDKGFTQLLDDERILQYDYFAKLGYDKVWVPGKYGVEPHQLVDYWALVGDTTNRIPGVKGIGPKTALTIINSFPTIEEIYANLTFFSERIQSMLAGGYEQCLQSRSLVALKTDVDVGVRLSQLRYSAKTRP</sequence>
<evidence type="ECO:0000256" key="2">
    <source>
        <dbReference type="ARBA" id="ARBA00022801"/>
    </source>
</evidence>
<dbReference type="Pfam" id="PF02739">
    <property type="entry name" value="5_3_exonuc_N"/>
    <property type="match status" value="1"/>
</dbReference>
<evidence type="ECO:0000256" key="1">
    <source>
        <dbReference type="ARBA" id="ARBA00022722"/>
    </source>
</evidence>
<dbReference type="InterPro" id="IPR008918">
    <property type="entry name" value="HhH2"/>
</dbReference>
<evidence type="ECO:0000313" key="6">
    <source>
        <dbReference type="Proteomes" id="UP000018857"/>
    </source>
</evidence>
<gene>
    <name evidence="5" type="ORF">D104_01435</name>
</gene>
<keyword evidence="6" id="KW-1185">Reference proteome</keyword>
<proteinExistence type="predicted"/>
<dbReference type="InterPro" id="IPR029060">
    <property type="entry name" value="PIN-like_dom_sf"/>
</dbReference>
<dbReference type="OrthoDB" id="9806424at2"/>
<dbReference type="InterPro" id="IPR036279">
    <property type="entry name" value="5-3_exonuclease_C_sf"/>
</dbReference>
<dbReference type="CDD" id="cd09859">
    <property type="entry name" value="PIN_53EXO"/>
    <property type="match status" value="1"/>
</dbReference>
<dbReference type="InterPro" id="IPR020045">
    <property type="entry name" value="DNA_polI_H3TH"/>
</dbReference>
<dbReference type="STRING" id="1208321.D104_01435"/>
<keyword evidence="5" id="KW-0269">Exonuclease</keyword>
<dbReference type="AlphaFoldDB" id="W1RZ13"/>
<evidence type="ECO:0000259" key="4">
    <source>
        <dbReference type="SMART" id="SM00475"/>
    </source>
</evidence>
<keyword evidence="3" id="KW-0238">DNA-binding</keyword>
<keyword evidence="2" id="KW-0378">Hydrolase</keyword>
<evidence type="ECO:0000256" key="3">
    <source>
        <dbReference type="ARBA" id="ARBA00023125"/>
    </source>
</evidence>
<dbReference type="PANTHER" id="PTHR42646">
    <property type="entry name" value="FLAP ENDONUCLEASE XNI"/>
    <property type="match status" value="1"/>
</dbReference>
<organism evidence="5 6">
    <name type="scientific">Marinomonas profundimaris</name>
    <dbReference type="NCBI Taxonomy" id="1208321"/>
    <lineage>
        <taxon>Bacteria</taxon>
        <taxon>Pseudomonadati</taxon>
        <taxon>Pseudomonadota</taxon>
        <taxon>Gammaproteobacteria</taxon>
        <taxon>Oceanospirillales</taxon>
        <taxon>Oceanospirillaceae</taxon>
        <taxon>Marinomonas</taxon>
    </lineage>
</organism>